<protein>
    <recommendedName>
        <fullName evidence="6">RING-type domain-containing protein</fullName>
    </recommendedName>
</protein>
<dbReference type="STRING" id="137246.A0A401RLU1"/>
<dbReference type="EMBL" id="BEZZ01001503">
    <property type="protein sequence ID" value="GCC19089.1"/>
    <property type="molecule type" value="Genomic_DNA"/>
</dbReference>
<accession>A0A401RLU1</accession>
<evidence type="ECO:0000256" key="3">
    <source>
        <dbReference type="ARBA" id="ARBA00022833"/>
    </source>
</evidence>
<dbReference type="GO" id="GO:0016567">
    <property type="term" value="P:protein ubiquitination"/>
    <property type="evidence" value="ECO:0007669"/>
    <property type="project" value="TreeGrafter"/>
</dbReference>
<dbReference type="InterPro" id="IPR052639">
    <property type="entry name" value="TRAIP_ubiq-protein_ligase"/>
</dbReference>
<dbReference type="PANTHER" id="PTHR46569">
    <property type="entry name" value="E3 UBIQUITIN-PROTEIN LIGASE TRAIP"/>
    <property type="match status" value="1"/>
</dbReference>
<evidence type="ECO:0000313" key="7">
    <source>
        <dbReference type="EMBL" id="GCC19089.1"/>
    </source>
</evidence>
<evidence type="ECO:0000256" key="2">
    <source>
        <dbReference type="ARBA" id="ARBA00022771"/>
    </source>
</evidence>
<dbReference type="GO" id="GO:0008270">
    <property type="term" value="F:zinc ion binding"/>
    <property type="evidence" value="ECO:0007669"/>
    <property type="project" value="UniProtKB-KW"/>
</dbReference>
<keyword evidence="8" id="KW-1185">Reference proteome</keyword>
<feature type="coiled-coil region" evidence="5">
    <location>
        <begin position="93"/>
        <end position="294"/>
    </location>
</feature>
<keyword evidence="2 4" id="KW-0863">Zinc-finger</keyword>
<proteinExistence type="predicted"/>
<evidence type="ECO:0000256" key="1">
    <source>
        <dbReference type="ARBA" id="ARBA00022723"/>
    </source>
</evidence>
<feature type="domain" description="RING-type" evidence="6">
    <location>
        <begin position="31"/>
        <end position="68"/>
    </location>
</feature>
<dbReference type="AlphaFoldDB" id="A0A401RLU1"/>
<dbReference type="PANTHER" id="PTHR46569:SF1">
    <property type="entry name" value="E3 UBIQUITIN-PROTEIN LIGASE RFWD3-RELATED"/>
    <property type="match status" value="1"/>
</dbReference>
<evidence type="ECO:0000256" key="5">
    <source>
        <dbReference type="SAM" id="Coils"/>
    </source>
</evidence>
<gene>
    <name evidence="7" type="ORF">chiPu_0018205</name>
</gene>
<evidence type="ECO:0000256" key="4">
    <source>
        <dbReference type="PROSITE-ProRule" id="PRU00175"/>
    </source>
</evidence>
<dbReference type="SUPFAM" id="SSF57850">
    <property type="entry name" value="RING/U-box"/>
    <property type="match status" value="1"/>
</dbReference>
<dbReference type="SUPFAM" id="SSF46579">
    <property type="entry name" value="Prefoldin"/>
    <property type="match status" value="1"/>
</dbReference>
<dbReference type="InterPro" id="IPR013083">
    <property type="entry name" value="Znf_RING/FYVE/PHD"/>
</dbReference>
<reference evidence="7 8" key="1">
    <citation type="journal article" date="2018" name="Nat. Ecol. Evol.">
        <title>Shark genomes provide insights into elasmobranch evolution and the origin of vertebrates.</title>
        <authorList>
            <person name="Hara Y"/>
            <person name="Yamaguchi K"/>
            <person name="Onimaru K"/>
            <person name="Kadota M"/>
            <person name="Koyanagi M"/>
            <person name="Keeley SD"/>
            <person name="Tatsumi K"/>
            <person name="Tanaka K"/>
            <person name="Motone F"/>
            <person name="Kageyama Y"/>
            <person name="Nozu R"/>
            <person name="Adachi N"/>
            <person name="Nishimura O"/>
            <person name="Nakagawa R"/>
            <person name="Tanegashima C"/>
            <person name="Kiyatake I"/>
            <person name="Matsumoto R"/>
            <person name="Murakumo K"/>
            <person name="Nishida K"/>
            <person name="Terakita A"/>
            <person name="Kuratani S"/>
            <person name="Sato K"/>
            <person name="Hyodo S Kuraku.S."/>
        </authorList>
    </citation>
    <scope>NUCLEOTIDE SEQUENCE [LARGE SCALE GENOMIC DNA]</scope>
</reference>
<keyword evidence="1" id="KW-0479">Metal-binding</keyword>
<comment type="caution">
    <text evidence="7">The sequence shown here is derived from an EMBL/GenBank/DDBJ whole genome shotgun (WGS) entry which is preliminary data.</text>
</comment>
<sequence length="472" mass="54334">MLRRNRAEVIRIFKLNRAGGEGEDHHGSCCCNNGCRDVAAIYCGHTFHNECLAQWFHSAPSRTCPQCRIKVSTKHIINKLFFNIGESEQVLDAETLQNELDRVKSQLLQKEKEKIDRQSIIDKLRDTLDERNTRLESLSKELNETEMLCSTLKKQVRYLEQQQDDSKSSKEEARRLRQKLQTLENIQVLLQSQRPEVEEMIREIGIGQSAVEQLSIYCVSLKKEYENLKETFKTSVDMSEKLKREHFITTCKLERNVSQLEKTKEELRASQEDLRNADREITNLKKKVEFLQKSLSTPNRTNEAISRLIFESPAPVDLQYPKLHKPAVGEDIDLSLTYDFDTPDHVPPKPLSTSLKKIKLDTAGLPRLNQSTKSVDKSKKMNNDEDDHILPAFLKNSMLFQKKPCGSFLNPHTNQGSVRTGFDGMGGRTKFIEPTKMTEIRPLPLKAKRKKVSRTAVKPSICKQHKLEDFLI</sequence>
<organism evidence="7 8">
    <name type="scientific">Chiloscyllium punctatum</name>
    <name type="common">Brownbanded bambooshark</name>
    <name type="synonym">Hemiscyllium punctatum</name>
    <dbReference type="NCBI Taxonomy" id="137246"/>
    <lineage>
        <taxon>Eukaryota</taxon>
        <taxon>Metazoa</taxon>
        <taxon>Chordata</taxon>
        <taxon>Craniata</taxon>
        <taxon>Vertebrata</taxon>
        <taxon>Chondrichthyes</taxon>
        <taxon>Elasmobranchii</taxon>
        <taxon>Galeomorphii</taxon>
        <taxon>Galeoidea</taxon>
        <taxon>Orectolobiformes</taxon>
        <taxon>Hemiscylliidae</taxon>
        <taxon>Chiloscyllium</taxon>
    </lineage>
</organism>
<keyword evidence="3" id="KW-0862">Zinc</keyword>
<dbReference type="InterPro" id="IPR001841">
    <property type="entry name" value="Znf_RING"/>
</dbReference>
<dbReference type="OMA" id="RSKYIQP"/>
<evidence type="ECO:0000313" key="8">
    <source>
        <dbReference type="Proteomes" id="UP000287033"/>
    </source>
</evidence>
<dbReference type="GO" id="GO:0061630">
    <property type="term" value="F:ubiquitin protein ligase activity"/>
    <property type="evidence" value="ECO:0007669"/>
    <property type="project" value="TreeGrafter"/>
</dbReference>
<name>A0A401RLU1_CHIPU</name>
<evidence type="ECO:0000259" key="6">
    <source>
        <dbReference type="PROSITE" id="PS50089"/>
    </source>
</evidence>
<dbReference type="OrthoDB" id="8062037at2759"/>
<dbReference type="GO" id="GO:0005634">
    <property type="term" value="C:nucleus"/>
    <property type="evidence" value="ECO:0007669"/>
    <property type="project" value="TreeGrafter"/>
</dbReference>
<keyword evidence="5" id="KW-0175">Coiled coil</keyword>
<dbReference type="Proteomes" id="UP000287033">
    <property type="component" value="Unassembled WGS sequence"/>
</dbReference>
<dbReference type="GO" id="GO:0090734">
    <property type="term" value="C:site of DNA damage"/>
    <property type="evidence" value="ECO:0007669"/>
    <property type="project" value="TreeGrafter"/>
</dbReference>
<dbReference type="Gene3D" id="3.30.40.10">
    <property type="entry name" value="Zinc/RING finger domain, C3HC4 (zinc finger)"/>
    <property type="match status" value="1"/>
</dbReference>
<dbReference type="GO" id="GO:0031297">
    <property type="term" value="P:replication fork processing"/>
    <property type="evidence" value="ECO:0007669"/>
    <property type="project" value="TreeGrafter"/>
</dbReference>
<dbReference type="PROSITE" id="PS50089">
    <property type="entry name" value="ZF_RING_2"/>
    <property type="match status" value="1"/>
</dbReference>